<dbReference type="RefSeq" id="WP_188762798.1">
    <property type="nucleotide sequence ID" value="NZ_BMJM01000006.1"/>
</dbReference>
<dbReference type="SUPFAM" id="SSF103088">
    <property type="entry name" value="OmpA-like"/>
    <property type="match status" value="1"/>
</dbReference>
<reference evidence="7" key="2">
    <citation type="submission" date="2020-09" db="EMBL/GenBank/DDBJ databases">
        <authorList>
            <person name="Sun Q."/>
            <person name="Zhou Y."/>
        </authorList>
    </citation>
    <scope>NUCLEOTIDE SEQUENCE</scope>
    <source>
        <strain evidence="7">CGMCC 1.15519</strain>
    </source>
</reference>
<dbReference type="AlphaFoldDB" id="A0A916ZTJ2"/>
<evidence type="ECO:0000256" key="4">
    <source>
        <dbReference type="PROSITE-ProRule" id="PRU00473"/>
    </source>
</evidence>
<dbReference type="Proteomes" id="UP000635071">
    <property type="component" value="Unassembled WGS sequence"/>
</dbReference>
<organism evidence="7 8">
    <name type="scientific">Sandarakinorhabdus glacialis</name>
    <dbReference type="NCBI Taxonomy" id="1614636"/>
    <lineage>
        <taxon>Bacteria</taxon>
        <taxon>Pseudomonadati</taxon>
        <taxon>Pseudomonadota</taxon>
        <taxon>Alphaproteobacteria</taxon>
        <taxon>Sphingomonadales</taxon>
        <taxon>Sphingosinicellaceae</taxon>
        <taxon>Sandarakinorhabdus</taxon>
    </lineage>
</organism>
<dbReference type="InterPro" id="IPR006664">
    <property type="entry name" value="OMP_bac"/>
</dbReference>
<dbReference type="CDD" id="cd07185">
    <property type="entry name" value="OmpA_C-like"/>
    <property type="match status" value="1"/>
</dbReference>
<dbReference type="EMBL" id="BMJM01000006">
    <property type="protein sequence ID" value="GGE13522.1"/>
    <property type="molecule type" value="Genomic_DNA"/>
</dbReference>
<dbReference type="GO" id="GO:0009279">
    <property type="term" value="C:cell outer membrane"/>
    <property type="evidence" value="ECO:0007669"/>
    <property type="project" value="UniProtKB-SubCell"/>
</dbReference>
<dbReference type="InterPro" id="IPR006690">
    <property type="entry name" value="OMPA-like_CS"/>
</dbReference>
<evidence type="ECO:0000256" key="3">
    <source>
        <dbReference type="ARBA" id="ARBA00023237"/>
    </source>
</evidence>
<evidence type="ECO:0000256" key="2">
    <source>
        <dbReference type="ARBA" id="ARBA00023136"/>
    </source>
</evidence>
<dbReference type="PRINTS" id="PR01023">
    <property type="entry name" value="NAFLGMOTY"/>
</dbReference>
<dbReference type="Gene3D" id="3.30.1330.60">
    <property type="entry name" value="OmpA-like domain"/>
    <property type="match status" value="1"/>
</dbReference>
<dbReference type="InterPro" id="IPR050330">
    <property type="entry name" value="Bact_OuterMem_StrucFunc"/>
</dbReference>
<keyword evidence="3" id="KW-0998">Cell outer membrane</keyword>
<proteinExistence type="predicted"/>
<dbReference type="Pfam" id="PF13488">
    <property type="entry name" value="Gly-zipper_Omp"/>
    <property type="match status" value="1"/>
</dbReference>
<reference evidence="7" key="1">
    <citation type="journal article" date="2014" name="Int. J. Syst. Evol. Microbiol.">
        <title>Complete genome sequence of Corynebacterium casei LMG S-19264T (=DSM 44701T), isolated from a smear-ripened cheese.</title>
        <authorList>
            <consortium name="US DOE Joint Genome Institute (JGI-PGF)"/>
            <person name="Walter F."/>
            <person name="Albersmeier A."/>
            <person name="Kalinowski J."/>
            <person name="Ruckert C."/>
        </authorList>
    </citation>
    <scope>NUCLEOTIDE SEQUENCE</scope>
    <source>
        <strain evidence="7">CGMCC 1.15519</strain>
    </source>
</reference>
<dbReference type="PANTHER" id="PTHR30329:SF21">
    <property type="entry name" value="LIPOPROTEIN YIAD-RELATED"/>
    <property type="match status" value="1"/>
</dbReference>
<keyword evidence="2 4" id="KW-0472">Membrane</keyword>
<dbReference type="PROSITE" id="PS01068">
    <property type="entry name" value="OMPA_1"/>
    <property type="match status" value="1"/>
</dbReference>
<evidence type="ECO:0000313" key="8">
    <source>
        <dbReference type="Proteomes" id="UP000635071"/>
    </source>
</evidence>
<keyword evidence="8" id="KW-1185">Reference proteome</keyword>
<evidence type="ECO:0000256" key="5">
    <source>
        <dbReference type="SAM" id="MobiDB-lite"/>
    </source>
</evidence>
<dbReference type="PROSITE" id="PS51257">
    <property type="entry name" value="PROKAR_LIPOPROTEIN"/>
    <property type="match status" value="1"/>
</dbReference>
<gene>
    <name evidence="7" type="ORF">GCM10011529_19880</name>
</gene>
<accession>A0A916ZTJ2</accession>
<feature type="domain" description="OmpA-like" evidence="6">
    <location>
        <begin position="102"/>
        <end position="219"/>
    </location>
</feature>
<dbReference type="Pfam" id="PF00691">
    <property type="entry name" value="OmpA"/>
    <property type="match status" value="1"/>
</dbReference>
<dbReference type="InterPro" id="IPR039567">
    <property type="entry name" value="Gly-zipper"/>
</dbReference>
<dbReference type="PROSITE" id="PS51123">
    <property type="entry name" value="OMPA_2"/>
    <property type="match status" value="1"/>
</dbReference>
<name>A0A916ZTJ2_9SPHN</name>
<evidence type="ECO:0000256" key="1">
    <source>
        <dbReference type="ARBA" id="ARBA00004442"/>
    </source>
</evidence>
<comment type="caution">
    <text evidence="7">The sequence shown here is derived from an EMBL/GenBank/DDBJ whole genome shotgun (WGS) entry which is preliminary data.</text>
</comment>
<evidence type="ECO:0000259" key="6">
    <source>
        <dbReference type="PROSITE" id="PS51123"/>
    </source>
</evidence>
<dbReference type="PANTHER" id="PTHR30329">
    <property type="entry name" value="STATOR ELEMENT OF FLAGELLAR MOTOR COMPLEX"/>
    <property type="match status" value="1"/>
</dbReference>
<feature type="compositionally biased region" description="Low complexity" evidence="5">
    <location>
        <begin position="228"/>
        <end position="247"/>
    </location>
</feature>
<dbReference type="InterPro" id="IPR006665">
    <property type="entry name" value="OmpA-like"/>
</dbReference>
<comment type="subcellular location">
    <subcellularLocation>
        <location evidence="1">Cell outer membrane</location>
    </subcellularLocation>
</comment>
<dbReference type="PRINTS" id="PR01021">
    <property type="entry name" value="OMPADOMAIN"/>
</dbReference>
<feature type="region of interest" description="Disordered" evidence="5">
    <location>
        <begin position="214"/>
        <end position="247"/>
    </location>
</feature>
<protein>
    <submittedName>
        <fullName evidence="7">Cell envelope biogenesis protein OmpA</fullName>
    </submittedName>
</protein>
<sequence>MAINKFLIIGALASSLAVSGCVTDPETGQRTISRAGGGAAAGAGAGALLGALLGGRNNRAEVLIGTGIGAIAGGSIGGYMDRQERELRARTAGTGIEVERQGDDINLKLPSGISFDFNSSAVKPEFRPVLDQVAQTLASYQSTFIDVSGHTDSVGTVAINQRLSEQRAQAVADYLSYQGVNRARVATSGYGKSYPIASNDTDAGRAQNRRVEIKLSPVTEQDMGNQGGVQNQRPGQPVQQPRPGYSN</sequence>
<evidence type="ECO:0000313" key="7">
    <source>
        <dbReference type="EMBL" id="GGE13522.1"/>
    </source>
</evidence>
<dbReference type="InterPro" id="IPR036737">
    <property type="entry name" value="OmpA-like_sf"/>
</dbReference>